<dbReference type="SUPFAM" id="SSF47203">
    <property type="entry name" value="Acyl-CoA dehydrogenase C-terminal domain-like"/>
    <property type="match status" value="1"/>
</dbReference>
<gene>
    <name evidence="3" type="ORF">D0Q02_21785</name>
</gene>
<dbReference type="Proteomes" id="UP000262621">
    <property type="component" value="Unassembled WGS sequence"/>
</dbReference>
<evidence type="ECO:0000259" key="2">
    <source>
        <dbReference type="Pfam" id="PF00441"/>
    </source>
</evidence>
<dbReference type="InterPro" id="IPR036250">
    <property type="entry name" value="AcylCo_DH-like_C"/>
</dbReference>
<dbReference type="Pfam" id="PF00441">
    <property type="entry name" value="Acyl-CoA_dh_1"/>
    <property type="match status" value="1"/>
</dbReference>
<protein>
    <recommendedName>
        <fullName evidence="2">Acyl-CoA dehydrogenase/oxidase C-terminal domain-containing protein</fullName>
    </recommendedName>
</protein>
<dbReference type="OrthoDB" id="4225547at2"/>
<dbReference type="Gene3D" id="1.20.140.10">
    <property type="entry name" value="Butyryl-CoA Dehydrogenase, subunit A, domain 3"/>
    <property type="match status" value="1"/>
</dbReference>
<dbReference type="InterPro" id="IPR009075">
    <property type="entry name" value="AcylCo_DH/oxidase_C"/>
</dbReference>
<dbReference type="EMBL" id="QVFU01000028">
    <property type="protein sequence ID" value="RFS44564.1"/>
    <property type="molecule type" value="Genomic_DNA"/>
</dbReference>
<evidence type="ECO:0000313" key="4">
    <source>
        <dbReference type="Proteomes" id="UP000262621"/>
    </source>
</evidence>
<dbReference type="AlphaFoldDB" id="A0A372FVB0"/>
<reference evidence="3 4" key="1">
    <citation type="submission" date="2018-08" db="EMBL/GenBank/DDBJ databases">
        <title>Verrucosispora craniellae sp. nov., isolated from a marine sponge in the South China Sea.</title>
        <authorList>
            <person name="Li L."/>
            <person name="Lin H.W."/>
        </authorList>
    </citation>
    <scope>NUCLEOTIDE SEQUENCE [LARGE SCALE GENOMIC DNA]</scope>
    <source>
        <strain evidence="3 4">LHW63014</strain>
    </source>
</reference>
<dbReference type="GO" id="GO:0016627">
    <property type="term" value="F:oxidoreductase activity, acting on the CH-CH group of donors"/>
    <property type="evidence" value="ECO:0007669"/>
    <property type="project" value="InterPro"/>
</dbReference>
<keyword evidence="1" id="KW-0285">Flavoprotein</keyword>
<organism evidence="3 4">
    <name type="scientific">Micromonospora craniellae</name>
    <dbReference type="NCBI Taxonomy" id="2294034"/>
    <lineage>
        <taxon>Bacteria</taxon>
        <taxon>Bacillati</taxon>
        <taxon>Actinomycetota</taxon>
        <taxon>Actinomycetes</taxon>
        <taxon>Micromonosporales</taxon>
        <taxon>Micromonosporaceae</taxon>
        <taxon>Micromonospora</taxon>
    </lineage>
</organism>
<sequence>MRLGVSQWLLDQAREYLTGRTTGGVPLIQQQLVQGSLAEIVTEQQGVAAVLDALEHDLDPSLAEHLHRQLTDADRASLRLLGAGGFLTDGPGGIAHLSELLADAYLDGVDHGDHRAG</sequence>
<keyword evidence="4" id="KW-1185">Reference proteome</keyword>
<name>A0A372FVB0_9ACTN</name>
<proteinExistence type="predicted"/>
<accession>A0A372FVB0</accession>
<evidence type="ECO:0000256" key="1">
    <source>
        <dbReference type="ARBA" id="ARBA00022630"/>
    </source>
</evidence>
<comment type="caution">
    <text evidence="3">The sequence shown here is derived from an EMBL/GenBank/DDBJ whole genome shotgun (WGS) entry which is preliminary data.</text>
</comment>
<feature type="domain" description="Acyl-CoA dehydrogenase/oxidase C-terminal" evidence="2">
    <location>
        <begin position="1"/>
        <end position="51"/>
    </location>
</feature>
<evidence type="ECO:0000313" key="3">
    <source>
        <dbReference type="EMBL" id="RFS44564.1"/>
    </source>
</evidence>